<evidence type="ECO:0000313" key="2">
    <source>
        <dbReference type="Proteomes" id="UP001064048"/>
    </source>
</evidence>
<name>A0ACC0JB12_CHOFU</name>
<sequence>MAQMSENSNSNMSDRSEPPADNNKENSKEERKKLKILALHGYRQNGALFRGKIGSFRKAVSKYAQLTFISAPHRVMNEEGGGDEVPLEKLLSTDLVLTDSNPPAKENNWWDSECEEASEKRKTAKREYCAKKTKESLDAYRKLAAVSKRTILRKKGADARSWWFNAEDNTFSGKCLGGPAIGFEDTLRLIERTVAEHGPFDGLMGFSQGACLAGLLAAMQQKGYLPYTFKFVIFTSGFRSGSLVHKGFYDEEIDLPSLHVYGESDSIIPKEMSESLISLFVKPVVVEHSGGHYVACSGSIRDSYQDFLHDRCQDLNEEDQESKEDSDRRNS</sequence>
<proteinExistence type="predicted"/>
<protein>
    <submittedName>
        <fullName evidence="1">Uncharacterized protein</fullName>
    </submittedName>
</protein>
<reference evidence="1 2" key="1">
    <citation type="journal article" date="2022" name="Genome Biol. Evol.">
        <title>The Spruce Budworm Genome: Reconstructing the Evolutionary History of Antifreeze Proteins.</title>
        <authorList>
            <person name="Beliveau C."/>
            <person name="Gagne P."/>
            <person name="Picq S."/>
            <person name="Vernygora O."/>
            <person name="Keeling C.I."/>
            <person name="Pinkney K."/>
            <person name="Doucet D."/>
            <person name="Wen F."/>
            <person name="Johnston J.S."/>
            <person name="Maaroufi H."/>
            <person name="Boyle B."/>
            <person name="Laroche J."/>
            <person name="Dewar K."/>
            <person name="Juretic N."/>
            <person name="Blackburn G."/>
            <person name="Nisole A."/>
            <person name="Brunet B."/>
            <person name="Brandao M."/>
            <person name="Lumley L."/>
            <person name="Duan J."/>
            <person name="Quan G."/>
            <person name="Lucarotti C.J."/>
            <person name="Roe A.D."/>
            <person name="Sperling F.A.H."/>
            <person name="Levesque R.C."/>
            <person name="Cusson M."/>
        </authorList>
    </citation>
    <scope>NUCLEOTIDE SEQUENCE [LARGE SCALE GENOMIC DNA]</scope>
    <source>
        <strain evidence="1">Glfc:IPQL:Cfum</strain>
    </source>
</reference>
<gene>
    <name evidence="1" type="ORF">MSG28_008277</name>
</gene>
<evidence type="ECO:0000313" key="1">
    <source>
        <dbReference type="EMBL" id="KAI8421214.1"/>
    </source>
</evidence>
<comment type="caution">
    <text evidence="1">The sequence shown here is derived from an EMBL/GenBank/DDBJ whole genome shotgun (WGS) entry which is preliminary data.</text>
</comment>
<dbReference type="EMBL" id="CM046113">
    <property type="protein sequence ID" value="KAI8421214.1"/>
    <property type="molecule type" value="Genomic_DNA"/>
</dbReference>
<organism evidence="1 2">
    <name type="scientific">Choristoneura fumiferana</name>
    <name type="common">Spruce budworm moth</name>
    <name type="synonym">Archips fumiferana</name>
    <dbReference type="NCBI Taxonomy" id="7141"/>
    <lineage>
        <taxon>Eukaryota</taxon>
        <taxon>Metazoa</taxon>
        <taxon>Ecdysozoa</taxon>
        <taxon>Arthropoda</taxon>
        <taxon>Hexapoda</taxon>
        <taxon>Insecta</taxon>
        <taxon>Pterygota</taxon>
        <taxon>Neoptera</taxon>
        <taxon>Endopterygota</taxon>
        <taxon>Lepidoptera</taxon>
        <taxon>Glossata</taxon>
        <taxon>Ditrysia</taxon>
        <taxon>Tortricoidea</taxon>
        <taxon>Tortricidae</taxon>
        <taxon>Tortricinae</taxon>
        <taxon>Choristoneura</taxon>
    </lineage>
</organism>
<keyword evidence="2" id="KW-1185">Reference proteome</keyword>
<accession>A0ACC0JB12</accession>
<dbReference type="Proteomes" id="UP001064048">
    <property type="component" value="Chromosome 13"/>
</dbReference>